<evidence type="ECO:0000313" key="2">
    <source>
        <dbReference type="Proteomes" id="UP000499080"/>
    </source>
</evidence>
<evidence type="ECO:0000313" key="1">
    <source>
        <dbReference type="EMBL" id="GBM86399.1"/>
    </source>
</evidence>
<proteinExistence type="predicted"/>
<dbReference type="Proteomes" id="UP000499080">
    <property type="component" value="Unassembled WGS sequence"/>
</dbReference>
<sequence length="98" mass="11199">MQKENIEMNSNSNVSSVIDIQRIYKLQAIPPNLVVPSNSSTEVYLTGSSLFTRYFQKFVLRLAYQKPVTVLTKFGFTHHSEFYLLKFPVLPPISSVTI</sequence>
<gene>
    <name evidence="1" type="ORF">AVEN_33252_1</name>
</gene>
<name>A0A4Y2JA29_ARAVE</name>
<dbReference type="EMBL" id="BGPR01003309">
    <property type="protein sequence ID" value="GBM86399.1"/>
    <property type="molecule type" value="Genomic_DNA"/>
</dbReference>
<comment type="caution">
    <text evidence="1">The sequence shown here is derived from an EMBL/GenBank/DDBJ whole genome shotgun (WGS) entry which is preliminary data.</text>
</comment>
<keyword evidence="2" id="KW-1185">Reference proteome</keyword>
<dbReference type="AlphaFoldDB" id="A0A4Y2JA29"/>
<reference evidence="1 2" key="1">
    <citation type="journal article" date="2019" name="Sci. Rep.">
        <title>Orb-weaving spider Araneus ventricosus genome elucidates the spidroin gene catalogue.</title>
        <authorList>
            <person name="Kono N."/>
            <person name="Nakamura H."/>
            <person name="Ohtoshi R."/>
            <person name="Moran D.A.P."/>
            <person name="Shinohara A."/>
            <person name="Yoshida Y."/>
            <person name="Fujiwara M."/>
            <person name="Mori M."/>
            <person name="Tomita M."/>
            <person name="Arakawa K."/>
        </authorList>
    </citation>
    <scope>NUCLEOTIDE SEQUENCE [LARGE SCALE GENOMIC DNA]</scope>
</reference>
<organism evidence="1 2">
    <name type="scientific">Araneus ventricosus</name>
    <name type="common">Orbweaver spider</name>
    <name type="synonym">Epeira ventricosa</name>
    <dbReference type="NCBI Taxonomy" id="182803"/>
    <lineage>
        <taxon>Eukaryota</taxon>
        <taxon>Metazoa</taxon>
        <taxon>Ecdysozoa</taxon>
        <taxon>Arthropoda</taxon>
        <taxon>Chelicerata</taxon>
        <taxon>Arachnida</taxon>
        <taxon>Araneae</taxon>
        <taxon>Araneomorphae</taxon>
        <taxon>Entelegynae</taxon>
        <taxon>Araneoidea</taxon>
        <taxon>Araneidae</taxon>
        <taxon>Araneus</taxon>
    </lineage>
</organism>
<protein>
    <submittedName>
        <fullName evidence="1">Uncharacterized protein</fullName>
    </submittedName>
</protein>
<accession>A0A4Y2JA29</accession>